<evidence type="ECO:0000256" key="6">
    <source>
        <dbReference type="ARBA" id="ARBA00023136"/>
    </source>
</evidence>
<organism evidence="9 10">
    <name type="scientific">Listeria grandensis</name>
    <dbReference type="NCBI Taxonomy" id="1494963"/>
    <lineage>
        <taxon>Bacteria</taxon>
        <taxon>Bacillati</taxon>
        <taxon>Bacillota</taxon>
        <taxon>Bacilli</taxon>
        <taxon>Bacillales</taxon>
        <taxon>Listeriaceae</taxon>
        <taxon>Listeria</taxon>
    </lineage>
</organism>
<evidence type="ECO:0000256" key="7">
    <source>
        <dbReference type="SAM" id="Phobius"/>
    </source>
</evidence>
<keyword evidence="3" id="KW-1003">Cell membrane</keyword>
<proteinExistence type="inferred from homology"/>
<dbReference type="InterPro" id="IPR050445">
    <property type="entry name" value="Bact_polysacc_biosynth/exp"/>
</dbReference>
<dbReference type="Proteomes" id="UP000535908">
    <property type="component" value="Unassembled WGS sequence"/>
</dbReference>
<evidence type="ECO:0000256" key="3">
    <source>
        <dbReference type="ARBA" id="ARBA00022475"/>
    </source>
</evidence>
<dbReference type="PANTHER" id="PTHR32309">
    <property type="entry name" value="TYROSINE-PROTEIN KINASE"/>
    <property type="match status" value="1"/>
</dbReference>
<dbReference type="InterPro" id="IPR003856">
    <property type="entry name" value="LPS_length_determ_N"/>
</dbReference>
<reference evidence="9 10" key="1">
    <citation type="submission" date="2020-03" db="EMBL/GenBank/DDBJ databases">
        <title>Soil Listeria distribution.</title>
        <authorList>
            <person name="Liao J."/>
            <person name="Wiedmann M."/>
        </authorList>
    </citation>
    <scope>NUCLEOTIDE SEQUENCE [LARGE SCALE GENOMIC DNA]</scope>
    <source>
        <strain evidence="9 10">FSL L7-0741</strain>
    </source>
</reference>
<dbReference type="GO" id="GO:0005886">
    <property type="term" value="C:plasma membrane"/>
    <property type="evidence" value="ECO:0007669"/>
    <property type="project" value="UniProtKB-SubCell"/>
</dbReference>
<sequence length="222" mass="24866">MEKMIDFRIIAKHLKQYLWILMLASIIGVGGTTFWLTQMAVPKYQASADIFVKPQKIENEGFRLDSNTNNRLISTYSGILKSHTTIDQVKEKLKLKEDFKTIITNLSIKNENESQIISISYQANSPEQAVKVVNTVVQIMQLEVSKLFENSTVKLLSGATVEDAAIPISPNIKISLALGLFIGLVAGIIVISMMILTNNTIREDEDIEEITNIPIIGEVEKW</sequence>
<evidence type="ECO:0000259" key="8">
    <source>
        <dbReference type="Pfam" id="PF02706"/>
    </source>
</evidence>
<feature type="domain" description="Polysaccharide chain length determinant N-terminal" evidence="8">
    <location>
        <begin position="5"/>
        <end position="93"/>
    </location>
</feature>
<accession>A0A7X0Y3S6</accession>
<evidence type="ECO:0000313" key="10">
    <source>
        <dbReference type="Proteomes" id="UP000535908"/>
    </source>
</evidence>
<keyword evidence="6 7" id="KW-0472">Membrane</keyword>
<dbReference type="AlphaFoldDB" id="A0A7X0Y3S6"/>
<gene>
    <name evidence="9" type="ORF">HCA69_08430</name>
</gene>
<evidence type="ECO:0000256" key="4">
    <source>
        <dbReference type="ARBA" id="ARBA00022692"/>
    </source>
</evidence>
<evidence type="ECO:0000256" key="5">
    <source>
        <dbReference type="ARBA" id="ARBA00022989"/>
    </source>
</evidence>
<comment type="caution">
    <text evidence="9">The sequence shown here is derived from an EMBL/GenBank/DDBJ whole genome shotgun (WGS) entry which is preliminary data.</text>
</comment>
<evidence type="ECO:0000313" key="9">
    <source>
        <dbReference type="EMBL" id="MBC1936389.1"/>
    </source>
</evidence>
<keyword evidence="4 7" id="KW-0812">Transmembrane</keyword>
<dbReference type="PANTHER" id="PTHR32309:SF13">
    <property type="entry name" value="FERRIC ENTEROBACTIN TRANSPORT PROTEIN FEPE"/>
    <property type="match status" value="1"/>
</dbReference>
<comment type="similarity">
    <text evidence="2">Belongs to the CpsC/CapA family.</text>
</comment>
<feature type="transmembrane region" description="Helical" evidence="7">
    <location>
        <begin position="17"/>
        <end position="37"/>
    </location>
</feature>
<keyword evidence="5 7" id="KW-1133">Transmembrane helix</keyword>
<dbReference type="RefSeq" id="WP_185409455.1">
    <property type="nucleotide sequence ID" value="NZ_JAARRE010000003.1"/>
</dbReference>
<protein>
    <recommendedName>
        <fullName evidence="8">Polysaccharide chain length determinant N-terminal domain-containing protein</fullName>
    </recommendedName>
</protein>
<evidence type="ECO:0000256" key="1">
    <source>
        <dbReference type="ARBA" id="ARBA00004651"/>
    </source>
</evidence>
<comment type="subcellular location">
    <subcellularLocation>
        <location evidence="1">Cell membrane</location>
        <topology evidence="1">Multi-pass membrane protein</topology>
    </subcellularLocation>
</comment>
<feature type="transmembrane region" description="Helical" evidence="7">
    <location>
        <begin position="176"/>
        <end position="196"/>
    </location>
</feature>
<dbReference type="EMBL" id="JAARWN010000006">
    <property type="protein sequence ID" value="MBC1936389.1"/>
    <property type="molecule type" value="Genomic_DNA"/>
</dbReference>
<evidence type="ECO:0000256" key="2">
    <source>
        <dbReference type="ARBA" id="ARBA00006683"/>
    </source>
</evidence>
<dbReference type="GO" id="GO:0004713">
    <property type="term" value="F:protein tyrosine kinase activity"/>
    <property type="evidence" value="ECO:0007669"/>
    <property type="project" value="TreeGrafter"/>
</dbReference>
<name>A0A7X0Y3S6_9LIST</name>
<dbReference type="Pfam" id="PF02706">
    <property type="entry name" value="Wzz"/>
    <property type="match status" value="1"/>
</dbReference>